<keyword evidence="3" id="KW-1185">Reference proteome</keyword>
<dbReference type="InterPro" id="IPR007345">
    <property type="entry name" value="Polysacch_pyruvyl_Trfase"/>
</dbReference>
<dbReference type="Proteomes" id="UP001597478">
    <property type="component" value="Unassembled WGS sequence"/>
</dbReference>
<comment type="caution">
    <text evidence="2">The sequence shown here is derived from an EMBL/GenBank/DDBJ whole genome shotgun (WGS) entry which is preliminary data.</text>
</comment>
<evidence type="ECO:0000313" key="2">
    <source>
        <dbReference type="EMBL" id="MFD2800193.1"/>
    </source>
</evidence>
<evidence type="ECO:0000313" key="3">
    <source>
        <dbReference type="Proteomes" id="UP001597478"/>
    </source>
</evidence>
<accession>A0ABW5W8F8</accession>
<feature type="domain" description="Polysaccharide pyruvyl transferase" evidence="1">
    <location>
        <begin position="188"/>
        <end position="222"/>
    </location>
</feature>
<dbReference type="EMBL" id="JBHUOF010000013">
    <property type="protein sequence ID" value="MFD2800193.1"/>
    <property type="molecule type" value="Genomic_DNA"/>
</dbReference>
<keyword evidence="2" id="KW-0808">Transferase</keyword>
<name>A0ABW5W8F8_9PSEU</name>
<dbReference type="RefSeq" id="WP_377385206.1">
    <property type="nucleotide sequence ID" value="NZ_JBHSAN010000004.1"/>
</dbReference>
<gene>
    <name evidence="2" type="ORF">ACFS2C_12395</name>
</gene>
<evidence type="ECO:0000259" key="1">
    <source>
        <dbReference type="Pfam" id="PF04230"/>
    </source>
</evidence>
<protein>
    <submittedName>
        <fullName evidence="2">Polysaccharide pyruvyl transferase family protein</fullName>
    </submittedName>
</protein>
<organism evidence="2 3">
    <name type="scientific">Prauserella oleivorans</name>
    <dbReference type="NCBI Taxonomy" id="1478153"/>
    <lineage>
        <taxon>Bacteria</taxon>
        <taxon>Bacillati</taxon>
        <taxon>Actinomycetota</taxon>
        <taxon>Actinomycetes</taxon>
        <taxon>Pseudonocardiales</taxon>
        <taxon>Pseudonocardiaceae</taxon>
        <taxon>Prauserella</taxon>
    </lineage>
</organism>
<reference evidence="3" key="1">
    <citation type="journal article" date="2019" name="Int. J. Syst. Evol. Microbiol.">
        <title>The Global Catalogue of Microorganisms (GCM) 10K type strain sequencing project: providing services to taxonomists for standard genome sequencing and annotation.</title>
        <authorList>
            <consortium name="The Broad Institute Genomics Platform"/>
            <consortium name="The Broad Institute Genome Sequencing Center for Infectious Disease"/>
            <person name="Wu L."/>
            <person name="Ma J."/>
        </authorList>
    </citation>
    <scope>NUCLEOTIDE SEQUENCE [LARGE SCALE GENOMIC DNA]</scope>
    <source>
        <strain evidence="3">IBRC-M 10906</strain>
    </source>
</reference>
<dbReference type="Pfam" id="PF04230">
    <property type="entry name" value="PS_pyruv_trans"/>
    <property type="match status" value="1"/>
</dbReference>
<sequence>MHVLVTGWPSFLHGEATAGDVLSMRRVVAALTEAGIACDVAWSPGFRPGELHLDDADPGRYSHLVFACGPAHGEQVRGLHERFPACTRIAVGVSVIDEHDPAVTGFHRVLARDGAGQQRQDLAASAETSRVPVVAVILAPGQHEYGTRRRHEQVHKTLQEWLVRQDCARVPLDTRLDTSDWRHCATGDQFVSALARFDVVVTTRLHGLVLAVRTGVPALAVDPIAGGGKVTAQARALGWPALLPAEDLGDEALGHWWRWCLSEHARAHATAAHDPGSSLVDALLDEVRA</sequence>
<proteinExistence type="predicted"/>
<dbReference type="GO" id="GO:0016740">
    <property type="term" value="F:transferase activity"/>
    <property type="evidence" value="ECO:0007669"/>
    <property type="project" value="UniProtKB-KW"/>
</dbReference>